<protein>
    <recommendedName>
        <fullName evidence="1">peptidyl-tRNA hydrolase</fullName>
        <ecNumber evidence="1">3.1.1.29</ecNumber>
    </recommendedName>
</protein>
<dbReference type="PANTHER" id="PTHR12649:SF11">
    <property type="entry name" value="PEPTIDYL-TRNA HYDROLASE 2, MITOCHONDRIAL"/>
    <property type="match status" value="1"/>
</dbReference>
<dbReference type="GO" id="GO:0005829">
    <property type="term" value="C:cytosol"/>
    <property type="evidence" value="ECO:0007669"/>
    <property type="project" value="TreeGrafter"/>
</dbReference>
<proteinExistence type="inferred from homology"/>
<evidence type="ECO:0000256" key="6">
    <source>
        <dbReference type="SAM" id="SignalP"/>
    </source>
</evidence>
<keyword evidence="5" id="KW-0812">Transmembrane</keyword>
<dbReference type="PANTHER" id="PTHR12649">
    <property type="entry name" value="PEPTIDYL-TRNA HYDROLASE 2"/>
    <property type="match status" value="1"/>
</dbReference>
<dbReference type="NCBIfam" id="TIGR00283">
    <property type="entry name" value="arch_pth2"/>
    <property type="match status" value="1"/>
</dbReference>
<dbReference type="SUPFAM" id="SSF102462">
    <property type="entry name" value="Peptidyl-tRNA hydrolase II"/>
    <property type="match status" value="1"/>
</dbReference>
<dbReference type="Gene3D" id="3.40.1490.10">
    <property type="entry name" value="Bit1"/>
    <property type="match status" value="1"/>
</dbReference>
<evidence type="ECO:0000256" key="2">
    <source>
        <dbReference type="ARBA" id="ARBA00022801"/>
    </source>
</evidence>
<comment type="caution">
    <text evidence="7">The sequence shown here is derived from an EMBL/GenBank/DDBJ whole genome shotgun (WGS) entry which is preliminary data.</text>
</comment>
<evidence type="ECO:0000256" key="4">
    <source>
        <dbReference type="ARBA" id="ARBA00048707"/>
    </source>
</evidence>
<keyword evidence="6" id="KW-0732">Signal</keyword>
<keyword evidence="2 7" id="KW-0378">Hydrolase</keyword>
<accession>A0AAW0F5A7</accession>
<dbReference type="EC" id="3.1.1.29" evidence="1"/>
<feature type="transmembrane region" description="Helical" evidence="5">
    <location>
        <begin position="47"/>
        <end position="66"/>
    </location>
</feature>
<organism evidence="7 8">
    <name type="scientific">Novymonas esmeraldas</name>
    <dbReference type="NCBI Taxonomy" id="1808958"/>
    <lineage>
        <taxon>Eukaryota</taxon>
        <taxon>Discoba</taxon>
        <taxon>Euglenozoa</taxon>
        <taxon>Kinetoplastea</taxon>
        <taxon>Metakinetoplastina</taxon>
        <taxon>Trypanosomatida</taxon>
        <taxon>Trypanosomatidae</taxon>
        <taxon>Novymonas</taxon>
    </lineage>
</organism>
<dbReference type="Proteomes" id="UP001430356">
    <property type="component" value="Unassembled WGS sequence"/>
</dbReference>
<reference evidence="7 8" key="1">
    <citation type="journal article" date="2021" name="MBio">
        <title>A New Model Trypanosomatid, Novymonas esmeraldas: Genomic Perception of Its 'Candidatus Pandoraea novymonadis' Endosymbiont.</title>
        <authorList>
            <person name="Zakharova A."/>
            <person name="Saura A."/>
            <person name="Butenko A."/>
            <person name="Podesvova L."/>
            <person name="Warmusova S."/>
            <person name="Kostygov A.Y."/>
            <person name="Nenarokova A."/>
            <person name="Lukes J."/>
            <person name="Opperdoes F.R."/>
            <person name="Yurchenko V."/>
        </authorList>
    </citation>
    <scope>NUCLEOTIDE SEQUENCE [LARGE SCALE GENOMIC DNA]</scope>
    <source>
        <strain evidence="7 8">E262AT.01</strain>
    </source>
</reference>
<feature type="signal peptide" evidence="6">
    <location>
        <begin position="1"/>
        <end position="31"/>
    </location>
</feature>
<keyword evidence="5" id="KW-0472">Membrane</keyword>
<dbReference type="InterPro" id="IPR023476">
    <property type="entry name" value="Pep_tRNA_hydro_II_dom_sf"/>
</dbReference>
<sequence>MSFEAVPAATHSVAHTLWFVLHAVVLSATDAEDAATAAPAVVVRRTFWIGFATAFALTCAAALPFMKSVLASLLSWPARTCRQVSHLAATGEAVKMVLVVRKDLKMGQGKTAAQSAHAAVAVVEEILALRSESAANPEAALDPVSAAWLQWYDAWHLTGCSKVALQCADEAAMLALAKHARQMDLPHYVVRDAGRTQVAPGSRTVVAIGPGPKSLVDEVTGQLKLL</sequence>
<evidence type="ECO:0000313" key="7">
    <source>
        <dbReference type="EMBL" id="KAK7201443.1"/>
    </source>
</evidence>
<dbReference type="AlphaFoldDB" id="A0AAW0F5A7"/>
<evidence type="ECO:0000256" key="3">
    <source>
        <dbReference type="ARBA" id="ARBA00038050"/>
    </source>
</evidence>
<evidence type="ECO:0000313" key="8">
    <source>
        <dbReference type="Proteomes" id="UP001430356"/>
    </source>
</evidence>
<dbReference type="EMBL" id="JAECZO010000015">
    <property type="protein sequence ID" value="KAK7201443.1"/>
    <property type="molecule type" value="Genomic_DNA"/>
</dbReference>
<dbReference type="GO" id="GO:0004045">
    <property type="term" value="F:peptidyl-tRNA hydrolase activity"/>
    <property type="evidence" value="ECO:0007669"/>
    <property type="project" value="UniProtKB-EC"/>
</dbReference>
<comment type="similarity">
    <text evidence="3">Belongs to the PTH2 family.</text>
</comment>
<name>A0AAW0F5A7_9TRYP</name>
<evidence type="ECO:0000256" key="1">
    <source>
        <dbReference type="ARBA" id="ARBA00013260"/>
    </source>
</evidence>
<keyword evidence="5" id="KW-1133">Transmembrane helix</keyword>
<gene>
    <name evidence="7" type="ORF">NESM_000207100</name>
</gene>
<evidence type="ECO:0000256" key="5">
    <source>
        <dbReference type="SAM" id="Phobius"/>
    </source>
</evidence>
<dbReference type="Pfam" id="PF01981">
    <property type="entry name" value="PTH2"/>
    <property type="match status" value="1"/>
</dbReference>
<dbReference type="InterPro" id="IPR002833">
    <property type="entry name" value="PTH2"/>
</dbReference>
<feature type="chain" id="PRO_5043620339" description="peptidyl-tRNA hydrolase" evidence="6">
    <location>
        <begin position="32"/>
        <end position="226"/>
    </location>
</feature>
<dbReference type="FunFam" id="3.40.1490.10:FF:000001">
    <property type="entry name" value="Peptidyl-tRNA hydrolase 2"/>
    <property type="match status" value="1"/>
</dbReference>
<comment type="catalytic activity">
    <reaction evidence="4">
        <text>an N-acyl-L-alpha-aminoacyl-tRNA + H2O = an N-acyl-L-amino acid + a tRNA + H(+)</text>
        <dbReference type="Rhea" id="RHEA:54448"/>
        <dbReference type="Rhea" id="RHEA-COMP:10123"/>
        <dbReference type="Rhea" id="RHEA-COMP:13883"/>
        <dbReference type="ChEBI" id="CHEBI:15377"/>
        <dbReference type="ChEBI" id="CHEBI:15378"/>
        <dbReference type="ChEBI" id="CHEBI:59874"/>
        <dbReference type="ChEBI" id="CHEBI:78442"/>
        <dbReference type="ChEBI" id="CHEBI:138191"/>
        <dbReference type="EC" id="3.1.1.29"/>
    </reaction>
</comment>
<keyword evidence="8" id="KW-1185">Reference proteome</keyword>